<dbReference type="AlphaFoldDB" id="A0A327N7C8"/>
<name>A0A327N7C8_PSEFL</name>
<dbReference type="Proteomes" id="UP000249493">
    <property type="component" value="Unassembled WGS sequence"/>
</dbReference>
<proteinExistence type="predicted"/>
<comment type="caution">
    <text evidence="1">The sequence shown here is derived from an EMBL/GenBank/DDBJ whole genome shotgun (WGS) entry which is preliminary data.</text>
</comment>
<accession>A0A327N7C8</accession>
<evidence type="ECO:0000313" key="2">
    <source>
        <dbReference type="Proteomes" id="UP000249493"/>
    </source>
</evidence>
<organism evidence="1 2">
    <name type="scientific">Pseudomonas fluorescens</name>
    <dbReference type="NCBI Taxonomy" id="294"/>
    <lineage>
        <taxon>Bacteria</taxon>
        <taxon>Pseudomonadati</taxon>
        <taxon>Pseudomonadota</taxon>
        <taxon>Gammaproteobacteria</taxon>
        <taxon>Pseudomonadales</taxon>
        <taxon>Pseudomonadaceae</taxon>
        <taxon>Pseudomonas</taxon>
    </lineage>
</organism>
<protein>
    <submittedName>
        <fullName evidence="1">Uncharacterized protein</fullName>
    </submittedName>
</protein>
<reference evidence="1 2" key="1">
    <citation type="submission" date="2018-06" db="EMBL/GenBank/DDBJ databases">
        <authorList>
            <person name="Zhirakovskaya E."/>
        </authorList>
    </citation>
    <scope>NUCLEOTIDE SEQUENCE [LARGE SCALE GENOMIC DNA]</scope>
    <source>
        <strain evidence="1 2">LY3</strain>
    </source>
</reference>
<dbReference type="EMBL" id="QLIN01000002">
    <property type="protein sequence ID" value="RAI71170.1"/>
    <property type="molecule type" value="Genomic_DNA"/>
</dbReference>
<sequence>MHELLGGDGREMDDCGCNIFWRVSPAASRAGQLQSLVVSDAHIAIMHITTIARLLMRPYRQILRTTTWF</sequence>
<gene>
    <name evidence="1" type="ORF">DOZ80_04790</name>
</gene>
<evidence type="ECO:0000313" key="1">
    <source>
        <dbReference type="EMBL" id="RAI71170.1"/>
    </source>
</evidence>